<dbReference type="Proteomes" id="UP000006882">
    <property type="component" value="Chromosome G5"/>
</dbReference>
<evidence type="ECO:0000313" key="3">
    <source>
        <dbReference type="Proteomes" id="UP000006882"/>
    </source>
</evidence>
<dbReference type="Gramene" id="ONI06379">
    <property type="protein sequence ID" value="ONI06379"/>
    <property type="gene ID" value="PRUPE_5G057200"/>
</dbReference>
<dbReference type="AlphaFoldDB" id="A0A251P471"/>
<reference evidence="2 3" key="1">
    <citation type="journal article" date="2013" name="Nat. Genet.">
        <title>The high-quality draft genome of peach (Prunus persica) identifies unique patterns of genetic diversity, domestication and genome evolution.</title>
        <authorList>
            <consortium name="International Peach Genome Initiative"/>
            <person name="Verde I."/>
            <person name="Abbott A.G."/>
            <person name="Scalabrin S."/>
            <person name="Jung S."/>
            <person name="Shu S."/>
            <person name="Marroni F."/>
            <person name="Zhebentyayeva T."/>
            <person name="Dettori M.T."/>
            <person name="Grimwood J."/>
            <person name="Cattonaro F."/>
            <person name="Zuccolo A."/>
            <person name="Rossini L."/>
            <person name="Jenkins J."/>
            <person name="Vendramin E."/>
            <person name="Meisel L.A."/>
            <person name="Decroocq V."/>
            <person name="Sosinski B."/>
            <person name="Prochnik S."/>
            <person name="Mitros T."/>
            <person name="Policriti A."/>
            <person name="Cipriani G."/>
            <person name="Dondini L."/>
            <person name="Ficklin S."/>
            <person name="Goodstein D.M."/>
            <person name="Xuan P."/>
            <person name="Del Fabbro C."/>
            <person name="Aramini V."/>
            <person name="Copetti D."/>
            <person name="Gonzalez S."/>
            <person name="Horner D.S."/>
            <person name="Falchi R."/>
            <person name="Lucas S."/>
            <person name="Mica E."/>
            <person name="Maldonado J."/>
            <person name="Lazzari B."/>
            <person name="Bielenberg D."/>
            <person name="Pirona R."/>
            <person name="Miculan M."/>
            <person name="Barakat A."/>
            <person name="Testolin R."/>
            <person name="Stella A."/>
            <person name="Tartarini S."/>
            <person name="Tonutti P."/>
            <person name="Arus P."/>
            <person name="Orellana A."/>
            <person name="Wells C."/>
            <person name="Main D."/>
            <person name="Vizzotto G."/>
            <person name="Silva H."/>
            <person name="Salamini F."/>
            <person name="Schmutz J."/>
            <person name="Morgante M."/>
            <person name="Rokhsar D.S."/>
        </authorList>
    </citation>
    <scope>NUCLEOTIDE SEQUENCE [LARGE SCALE GENOMIC DNA]</scope>
    <source>
        <strain evidence="3">cv. Nemared</strain>
    </source>
</reference>
<evidence type="ECO:0000256" key="1">
    <source>
        <dbReference type="SAM" id="Coils"/>
    </source>
</evidence>
<accession>A0A251P471</accession>
<proteinExistence type="predicted"/>
<evidence type="ECO:0000313" key="2">
    <source>
        <dbReference type="EMBL" id="ONI06379.1"/>
    </source>
</evidence>
<name>A0A251P471_PRUPE</name>
<sequence length="162" mass="17769">MATSSTPLNDLNMNLSIALPSTQINASPNHVFPNSSYLHGTASTFTEAMPNRVILLGGMVASRLTPTDHRHIAQRFDRVAVEESHALTMHNTALATKVGMWLLAKAQECAVLIEEVASLKAQVAESQRMLDYANRQIGALKKRNADYAELVQVLQEKANRDS</sequence>
<protein>
    <submittedName>
        <fullName evidence="2">Uncharacterized protein</fullName>
    </submittedName>
</protein>
<keyword evidence="3" id="KW-1185">Reference proteome</keyword>
<keyword evidence="1" id="KW-0175">Coiled coil</keyword>
<organism evidence="2 3">
    <name type="scientific">Prunus persica</name>
    <name type="common">Peach</name>
    <name type="synonym">Amygdalus persica</name>
    <dbReference type="NCBI Taxonomy" id="3760"/>
    <lineage>
        <taxon>Eukaryota</taxon>
        <taxon>Viridiplantae</taxon>
        <taxon>Streptophyta</taxon>
        <taxon>Embryophyta</taxon>
        <taxon>Tracheophyta</taxon>
        <taxon>Spermatophyta</taxon>
        <taxon>Magnoliopsida</taxon>
        <taxon>eudicotyledons</taxon>
        <taxon>Gunneridae</taxon>
        <taxon>Pentapetalae</taxon>
        <taxon>rosids</taxon>
        <taxon>fabids</taxon>
        <taxon>Rosales</taxon>
        <taxon>Rosaceae</taxon>
        <taxon>Amygdaloideae</taxon>
        <taxon>Amygdaleae</taxon>
        <taxon>Prunus</taxon>
    </lineage>
</organism>
<dbReference type="EMBL" id="CM007655">
    <property type="protein sequence ID" value="ONI06379.1"/>
    <property type="molecule type" value="Genomic_DNA"/>
</dbReference>
<feature type="coiled-coil region" evidence="1">
    <location>
        <begin position="109"/>
        <end position="157"/>
    </location>
</feature>
<gene>
    <name evidence="2" type="ORF">PRUPE_5G057200</name>
</gene>